<dbReference type="PANTHER" id="PTHR11908:SF132">
    <property type="entry name" value="ALDEHYDE OXIDASE 1-RELATED"/>
    <property type="match status" value="1"/>
</dbReference>
<dbReference type="PANTHER" id="PTHR11908">
    <property type="entry name" value="XANTHINE DEHYDROGENASE"/>
    <property type="match status" value="1"/>
</dbReference>
<dbReference type="Proteomes" id="UP001297092">
    <property type="component" value="Unassembled WGS sequence"/>
</dbReference>
<dbReference type="Pfam" id="PF20256">
    <property type="entry name" value="MoCoBD_2"/>
    <property type="match status" value="1"/>
</dbReference>
<dbReference type="Pfam" id="PF02738">
    <property type="entry name" value="MoCoBD_1"/>
    <property type="match status" value="1"/>
</dbReference>
<accession>A0ABS5S4I3</accession>
<evidence type="ECO:0000313" key="4">
    <source>
        <dbReference type="EMBL" id="MBT0608123.1"/>
    </source>
</evidence>
<dbReference type="InterPro" id="IPR000674">
    <property type="entry name" value="Ald_Oxase/Xan_DH_a/b"/>
</dbReference>
<evidence type="ECO:0000256" key="2">
    <source>
        <dbReference type="ARBA" id="ARBA00023002"/>
    </source>
</evidence>
<evidence type="ECO:0000259" key="3">
    <source>
        <dbReference type="SMART" id="SM01008"/>
    </source>
</evidence>
<dbReference type="Gene3D" id="3.30.365.10">
    <property type="entry name" value="Aldehyde oxidase/xanthine dehydrogenase, molybdopterin binding domain"/>
    <property type="match status" value="4"/>
</dbReference>
<feature type="domain" description="Aldehyde oxidase/xanthine dehydrogenase a/b hammerhead" evidence="3">
    <location>
        <begin position="23"/>
        <end position="135"/>
    </location>
</feature>
<proteinExistence type="predicted"/>
<dbReference type="SUPFAM" id="SSF54665">
    <property type="entry name" value="CO dehydrogenase molybdoprotein N-domain-like"/>
    <property type="match status" value="1"/>
</dbReference>
<keyword evidence="2" id="KW-0560">Oxidoreductase</keyword>
<keyword evidence="5" id="KW-1185">Reference proteome</keyword>
<dbReference type="InterPro" id="IPR046867">
    <property type="entry name" value="AldOxase/xan_DH_MoCoBD2"/>
</dbReference>
<comment type="caution">
    <text evidence="4">The sequence shown here is derived from an EMBL/GenBank/DDBJ whole genome shotgun (WGS) entry which is preliminary data.</text>
</comment>
<dbReference type="EMBL" id="JAHCTB010000003">
    <property type="protein sequence ID" value="MBT0608123.1"/>
    <property type="molecule type" value="Genomic_DNA"/>
</dbReference>
<evidence type="ECO:0000256" key="1">
    <source>
        <dbReference type="ARBA" id="ARBA00022505"/>
    </source>
</evidence>
<organism evidence="4 5">
    <name type="scientific">Aequorivita echinoideorum</name>
    <dbReference type="NCBI Taxonomy" id="1549647"/>
    <lineage>
        <taxon>Bacteria</taxon>
        <taxon>Pseudomonadati</taxon>
        <taxon>Bacteroidota</taxon>
        <taxon>Flavobacteriia</taxon>
        <taxon>Flavobacteriales</taxon>
        <taxon>Flavobacteriaceae</taxon>
        <taxon>Aequorivita</taxon>
    </lineage>
</organism>
<name>A0ABS5S4I3_9FLAO</name>
<gene>
    <name evidence="4" type="ORF">KIV10_08015</name>
</gene>
<dbReference type="InterPro" id="IPR037165">
    <property type="entry name" value="AldOxase/xan_DH_Mopterin-bd_sf"/>
</dbReference>
<dbReference type="InterPro" id="IPR008274">
    <property type="entry name" value="AldOxase/xan_DH_MoCoBD1"/>
</dbReference>
<dbReference type="Pfam" id="PF01315">
    <property type="entry name" value="Ald_Xan_dh_C"/>
    <property type="match status" value="1"/>
</dbReference>
<dbReference type="SMART" id="SM01008">
    <property type="entry name" value="Ald_Xan_dh_C"/>
    <property type="match status" value="1"/>
</dbReference>
<dbReference type="InterPro" id="IPR036856">
    <property type="entry name" value="Ald_Oxase/Xan_DH_a/b_sf"/>
</dbReference>
<reference evidence="4 5" key="1">
    <citation type="submission" date="2021-05" db="EMBL/GenBank/DDBJ databases">
        <title>Aequorivita echinoideorum JCM 30378 genome.</title>
        <authorList>
            <person name="Zhang H."/>
            <person name="Li C."/>
        </authorList>
    </citation>
    <scope>NUCLEOTIDE SEQUENCE [LARGE SCALE GENOMIC DNA]</scope>
    <source>
        <strain evidence="4 5">JCM30378</strain>
    </source>
</reference>
<evidence type="ECO:0000313" key="5">
    <source>
        <dbReference type="Proteomes" id="UP001297092"/>
    </source>
</evidence>
<sequence>METKTSMGIGNAIDRVEGHLKVTGKAKYSSEFQIENKVYAQAITSTIAKGEIISVDTSEAEKQKGVLAIITYKNAEKLKTSDKKLPVLDVDSIQPVLQSPNIHYYGEYIGLVVAETFEQAQYAARLVKFEYKKETPKINFKNHREDAYRPKEESDYSRGNVEEGLAEADVKLEMTYNTPIEHHHPMELHAIIATWENGKVKAYASQQMIDNAAKTIAKTFQISKENVRVISPYVGGGFGSKLAAKQHVILAIMAAKKVGRPIQLTVTRNQMFTNTNLRQYNEQKMRIGAKKNGTLTALSHETLSHTSTYEEFQESCGAVTKMLYKVPNNLVTHRLVPTNLQTPFAMRAPGEATGSFALECAMDELAWKLKMDPIDFRIKNDTQTDLSNDKPFSSRLLKECLRIGAEKFGWKERNMEPATKTNGNWLIGYGVSGASRGAPYQKTSSKVILERKNQTVYATIQMDATDIGTGSYTIIAQTASEYLKIPVEQINVELGDSLFPVTPGSGGSWGAASFANGARMACLNAIKELKKKLNVGENEEISVEKLLTDNKLDKFEAEGTAEPSEEFEKHSVYSFGANFCEVWVDKDTGMYRIKKMVNVGACGKILNPKTSFGQIIGGLTMGAGMALAEQTRVEPNFGNFITRSFADYHVPVNLDMANIEVIFLPEEDKIANAMGVKGVGELGITSVAASIANAIFNATGKRMRDLPITPEKLIMAKKEIGVA</sequence>
<dbReference type="RefSeq" id="WP_214112995.1">
    <property type="nucleotide sequence ID" value="NZ_JAHCTB010000003.1"/>
</dbReference>
<keyword evidence="1" id="KW-0500">Molybdenum</keyword>
<protein>
    <submittedName>
        <fullName evidence="4">Xanthine dehydrogenase family protein molybdopterin-binding subunit</fullName>
    </submittedName>
</protein>
<dbReference type="SUPFAM" id="SSF56003">
    <property type="entry name" value="Molybdenum cofactor-binding domain"/>
    <property type="match status" value="1"/>
</dbReference>
<dbReference type="InterPro" id="IPR016208">
    <property type="entry name" value="Ald_Oxase/xanthine_DH-like"/>
</dbReference>
<dbReference type="Gene3D" id="3.90.1170.50">
    <property type="entry name" value="Aldehyde oxidase/xanthine dehydrogenase, a/b hammerhead"/>
    <property type="match status" value="1"/>
</dbReference>